<comment type="caution">
    <text evidence="3">The sequence shown here is derived from an EMBL/GenBank/DDBJ whole genome shotgun (WGS) entry which is preliminary data.</text>
</comment>
<dbReference type="OrthoDB" id="7775149at2"/>
<dbReference type="EMBL" id="QTUJ01000001">
    <property type="protein sequence ID" value="REF73043.1"/>
    <property type="molecule type" value="Genomic_DNA"/>
</dbReference>
<evidence type="ECO:0000313" key="6">
    <source>
        <dbReference type="Proteomes" id="UP000256941"/>
    </source>
</evidence>
<keyword evidence="1" id="KW-0812">Transmembrane</keyword>
<feature type="transmembrane region" description="Helical" evidence="1">
    <location>
        <begin position="7"/>
        <end position="25"/>
    </location>
</feature>
<protein>
    <submittedName>
        <fullName evidence="3">Membrane protein DedA with SNARE-associated domain</fullName>
    </submittedName>
</protein>
<feature type="transmembrane region" description="Helical" evidence="1">
    <location>
        <begin position="156"/>
        <end position="173"/>
    </location>
</feature>
<evidence type="ECO:0000259" key="2">
    <source>
        <dbReference type="Pfam" id="PF09335"/>
    </source>
</evidence>
<gene>
    <name evidence="4" type="ORF">ATH84_10172</name>
    <name evidence="3" type="ORF">BDD41_1555</name>
</gene>
<evidence type="ECO:0000313" key="5">
    <source>
        <dbReference type="Proteomes" id="UP000256794"/>
    </source>
</evidence>
<name>A0A3E0BXX3_PARVE</name>
<feature type="transmembrane region" description="Helical" evidence="1">
    <location>
        <begin position="123"/>
        <end position="150"/>
    </location>
</feature>
<keyword evidence="5" id="KW-1185">Reference proteome</keyword>
<dbReference type="RefSeq" id="WP_036752694.1">
    <property type="nucleotide sequence ID" value="NZ_CP035287.1"/>
</dbReference>
<sequence>MEALIEQYLGNPLILAVLLFLANFVMEEGAIVAGAALAAAGEIGTTLALVALVTGNIVSDWALYGIGALAGSSPLVRRWIDGKMLERGRHLLDRGVWPAALLARLLPPIFMASGFLRVDFRRFAIVNGVVAAVYTVALFFGAFGLNLVLFDLLGNWAWLVVAALVIAAVWLSHRFTVYYFASSKDEGDGSGG</sequence>
<reference evidence="5 6" key="1">
    <citation type="submission" date="2018-08" db="EMBL/GenBank/DDBJ databases">
        <title>Genomic Encyclopedia of Archaeal and Bacterial Type Strains, Phase II (KMG-II): from individual species to whole genera.</title>
        <authorList>
            <person name="Goeker M."/>
        </authorList>
    </citation>
    <scope>NUCLEOTIDE SEQUENCE [LARGE SCALE GENOMIC DNA]</scope>
    <source>
        <strain evidence="3 6">DSM 17099</strain>
        <strain evidence="4 5">DSM 582</strain>
    </source>
</reference>
<dbReference type="Proteomes" id="UP000256794">
    <property type="component" value="Unassembled WGS sequence"/>
</dbReference>
<dbReference type="AlphaFoldDB" id="A0A3E0BXX3"/>
<feature type="domain" description="VTT" evidence="2">
    <location>
        <begin position="37"/>
        <end position="141"/>
    </location>
</feature>
<dbReference type="EMBL" id="QUMX01000017">
    <property type="protein sequence ID" value="REG45983.1"/>
    <property type="molecule type" value="Genomic_DNA"/>
</dbReference>
<keyword evidence="1" id="KW-1133">Transmembrane helix</keyword>
<dbReference type="Pfam" id="PF09335">
    <property type="entry name" value="VTT_dom"/>
    <property type="match status" value="1"/>
</dbReference>
<evidence type="ECO:0000313" key="3">
    <source>
        <dbReference type="EMBL" id="REF73043.1"/>
    </source>
</evidence>
<proteinExistence type="predicted"/>
<dbReference type="InterPro" id="IPR032816">
    <property type="entry name" value="VTT_dom"/>
</dbReference>
<evidence type="ECO:0000313" key="4">
    <source>
        <dbReference type="EMBL" id="REG45983.1"/>
    </source>
</evidence>
<feature type="transmembrane region" description="Helical" evidence="1">
    <location>
        <begin position="31"/>
        <end position="54"/>
    </location>
</feature>
<accession>A0A3E0BXX3</accession>
<organism evidence="3 6">
    <name type="scientific">Paracoccus versutus</name>
    <name type="common">Thiobacillus versutus</name>
    <dbReference type="NCBI Taxonomy" id="34007"/>
    <lineage>
        <taxon>Bacteria</taxon>
        <taxon>Pseudomonadati</taxon>
        <taxon>Pseudomonadota</taxon>
        <taxon>Alphaproteobacteria</taxon>
        <taxon>Rhodobacterales</taxon>
        <taxon>Paracoccaceae</taxon>
        <taxon>Paracoccus</taxon>
    </lineage>
</organism>
<feature type="transmembrane region" description="Helical" evidence="1">
    <location>
        <begin position="95"/>
        <end position="116"/>
    </location>
</feature>
<keyword evidence="1" id="KW-0472">Membrane</keyword>
<accession>A0A3D9XV87</accession>
<evidence type="ECO:0000256" key="1">
    <source>
        <dbReference type="SAM" id="Phobius"/>
    </source>
</evidence>
<dbReference type="Proteomes" id="UP000256941">
    <property type="component" value="Unassembled WGS sequence"/>
</dbReference>